<name>A0ABN9RP45_9DINO</name>
<organism evidence="1 2">
    <name type="scientific">Prorocentrum cordatum</name>
    <dbReference type="NCBI Taxonomy" id="2364126"/>
    <lineage>
        <taxon>Eukaryota</taxon>
        <taxon>Sar</taxon>
        <taxon>Alveolata</taxon>
        <taxon>Dinophyceae</taxon>
        <taxon>Prorocentrales</taxon>
        <taxon>Prorocentraceae</taxon>
        <taxon>Prorocentrum</taxon>
    </lineage>
</organism>
<evidence type="ECO:0000313" key="1">
    <source>
        <dbReference type="EMBL" id="CAK0820953.1"/>
    </source>
</evidence>
<proteinExistence type="predicted"/>
<sequence>VVSGTWVNDCFVYVSQAQRLICLVAGSQETIAHLDRTMYMLGYLPDQSKLYLIDKEC</sequence>
<evidence type="ECO:0000313" key="2">
    <source>
        <dbReference type="Proteomes" id="UP001189429"/>
    </source>
</evidence>
<gene>
    <name evidence="1" type="ORF">PCOR1329_LOCUS22428</name>
</gene>
<comment type="caution">
    <text evidence="1">The sequence shown here is derived from an EMBL/GenBank/DDBJ whole genome shotgun (WGS) entry which is preliminary data.</text>
</comment>
<reference evidence="1" key="1">
    <citation type="submission" date="2023-10" db="EMBL/GenBank/DDBJ databases">
        <authorList>
            <person name="Chen Y."/>
            <person name="Shah S."/>
            <person name="Dougan E. K."/>
            <person name="Thang M."/>
            <person name="Chan C."/>
        </authorList>
    </citation>
    <scope>NUCLEOTIDE SEQUENCE [LARGE SCALE GENOMIC DNA]</scope>
</reference>
<dbReference type="Proteomes" id="UP001189429">
    <property type="component" value="Unassembled WGS sequence"/>
</dbReference>
<protein>
    <submittedName>
        <fullName evidence="1">Uncharacterized protein</fullName>
    </submittedName>
</protein>
<keyword evidence="2" id="KW-1185">Reference proteome</keyword>
<feature type="non-terminal residue" evidence="1">
    <location>
        <position position="57"/>
    </location>
</feature>
<accession>A0ABN9RP45</accession>
<feature type="non-terminal residue" evidence="1">
    <location>
        <position position="1"/>
    </location>
</feature>
<dbReference type="EMBL" id="CAUYUJ010007493">
    <property type="protein sequence ID" value="CAK0820953.1"/>
    <property type="molecule type" value="Genomic_DNA"/>
</dbReference>